<organism evidence="1">
    <name type="scientific">uncultured Caudovirales phage</name>
    <dbReference type="NCBI Taxonomy" id="2100421"/>
    <lineage>
        <taxon>Viruses</taxon>
        <taxon>Duplodnaviria</taxon>
        <taxon>Heunggongvirae</taxon>
        <taxon>Uroviricota</taxon>
        <taxon>Caudoviricetes</taxon>
        <taxon>Peduoviridae</taxon>
        <taxon>Maltschvirus</taxon>
        <taxon>Maltschvirus maltsch</taxon>
    </lineage>
</organism>
<proteinExistence type="predicted"/>
<evidence type="ECO:0000313" key="1">
    <source>
        <dbReference type="EMBL" id="CAB4241109.1"/>
    </source>
</evidence>
<accession>A0A6J5TAC9</accession>
<reference evidence="1" key="1">
    <citation type="submission" date="2020-05" db="EMBL/GenBank/DDBJ databases">
        <authorList>
            <person name="Chiriac C."/>
            <person name="Salcher M."/>
            <person name="Ghai R."/>
            <person name="Kavagutti S V."/>
        </authorList>
    </citation>
    <scope>NUCLEOTIDE SEQUENCE</scope>
</reference>
<name>A0A6J5TAC9_9CAUD</name>
<dbReference type="EMBL" id="LR797819">
    <property type="protein sequence ID" value="CAB4241109.1"/>
    <property type="molecule type" value="Genomic_DNA"/>
</dbReference>
<gene>
    <name evidence="1" type="ORF">UFOVP56_70</name>
</gene>
<protein>
    <submittedName>
        <fullName evidence="1">Uncharacterized protein</fullName>
    </submittedName>
</protein>
<sequence>MKDKIETMIASIDGALGEGYARKNPELLGRMMQAECMIVSAMLVQEGLFALAFDDSDEDQVMM</sequence>